<dbReference type="AlphaFoldDB" id="A0AAV0TBZ6"/>
<sequence length="305" mass="33590">MTKWLLLLHLALVLSSCSGGATSPAFEKLSELRSPDEDQATPPDVTGDGNALRAATVPDEDPLEERGIDGVAGIMGRLSARANPFLRTRHKESVPVSDLKVEDLVGAARVLEEALVWKARFALLYSLGYNEKTVRAALEEVARTRHSLSPLHVDIIAAAYAVYRAEQNVIAAEQFSKLMKKHPWTRTPPSNNRKAAAAPSNGLQLASPSSDQKRTARASGEEGPSPRSVLDLTSPPRARKYSITPFIRDLAKKHDALLEQKRLAEEVKSENLKEMNEAIAWMNGEKPLFQKALKHHDIQPREGPY</sequence>
<feature type="compositionally biased region" description="Polar residues" evidence="1">
    <location>
        <begin position="201"/>
        <end position="210"/>
    </location>
</feature>
<dbReference type="PROSITE" id="PS51257">
    <property type="entry name" value="PROKAR_LIPOPROTEIN"/>
    <property type="match status" value="1"/>
</dbReference>
<dbReference type="EMBL" id="CANTFL010000226">
    <property type="protein sequence ID" value="CAI5719150.1"/>
    <property type="molecule type" value="Genomic_DNA"/>
</dbReference>
<feature type="chain" id="PRO_5043729217" description="RxLR effector candidate protein" evidence="2">
    <location>
        <begin position="20"/>
        <end position="305"/>
    </location>
</feature>
<protein>
    <recommendedName>
        <fullName evidence="5">RxLR effector candidate protein</fullName>
    </recommendedName>
</protein>
<organism evidence="3 4">
    <name type="scientific">Hyaloperonospora brassicae</name>
    <name type="common">Brassica downy mildew</name>
    <name type="synonym">Peronospora brassicae</name>
    <dbReference type="NCBI Taxonomy" id="162125"/>
    <lineage>
        <taxon>Eukaryota</taxon>
        <taxon>Sar</taxon>
        <taxon>Stramenopiles</taxon>
        <taxon>Oomycota</taxon>
        <taxon>Peronosporomycetes</taxon>
        <taxon>Peronosporales</taxon>
        <taxon>Peronosporaceae</taxon>
        <taxon>Hyaloperonospora</taxon>
    </lineage>
</organism>
<feature type="region of interest" description="Disordered" evidence="1">
    <location>
        <begin position="182"/>
        <end position="235"/>
    </location>
</feature>
<reference evidence="3" key="1">
    <citation type="submission" date="2022-12" db="EMBL/GenBank/DDBJ databases">
        <authorList>
            <person name="Webb A."/>
        </authorList>
    </citation>
    <scope>NUCLEOTIDE SEQUENCE</scope>
    <source>
        <strain evidence="3">Hp1</strain>
    </source>
</reference>
<evidence type="ECO:0000256" key="1">
    <source>
        <dbReference type="SAM" id="MobiDB-lite"/>
    </source>
</evidence>
<feature type="signal peptide" evidence="2">
    <location>
        <begin position="1"/>
        <end position="19"/>
    </location>
</feature>
<evidence type="ECO:0000313" key="3">
    <source>
        <dbReference type="EMBL" id="CAI5719150.1"/>
    </source>
</evidence>
<keyword evidence="2" id="KW-0732">Signal</keyword>
<dbReference type="Proteomes" id="UP001162031">
    <property type="component" value="Unassembled WGS sequence"/>
</dbReference>
<keyword evidence="4" id="KW-1185">Reference proteome</keyword>
<evidence type="ECO:0008006" key="5">
    <source>
        <dbReference type="Google" id="ProtNLM"/>
    </source>
</evidence>
<evidence type="ECO:0000256" key="2">
    <source>
        <dbReference type="SAM" id="SignalP"/>
    </source>
</evidence>
<gene>
    <name evidence="3" type="ORF">HBR001_LOCUS2140</name>
</gene>
<comment type="caution">
    <text evidence="3">The sequence shown here is derived from an EMBL/GenBank/DDBJ whole genome shotgun (WGS) entry which is preliminary data.</text>
</comment>
<name>A0AAV0TBZ6_HYABA</name>
<evidence type="ECO:0000313" key="4">
    <source>
        <dbReference type="Proteomes" id="UP001162031"/>
    </source>
</evidence>
<accession>A0AAV0TBZ6</accession>
<proteinExistence type="predicted"/>